<dbReference type="Proteomes" id="UP000298663">
    <property type="component" value="Unassembled WGS sequence"/>
</dbReference>
<dbReference type="EMBL" id="AZBU02000006">
    <property type="protein sequence ID" value="TKR73486.1"/>
    <property type="molecule type" value="Genomic_DNA"/>
</dbReference>
<sequence>MCPQLVANGNLLSTTTYEFSLKVIDNDTKELALFYCSDKFTIEWHVTVWNVFAATAKAFSDMVGGDAQEREDNLFFEKSVATNENSAPLGDIAIALVSIFSRATFLHLPPKAQPLLADLFGIAGQNGQCGVKLNPKLCACQEIITPMRVTNPNLEDICSGKSVLAASQYGVAIVLSFHFRYVAICHSQRMKTVHPAWGYFYCIGLHLVFAVFILYTLQQWEISLEDYPNPEEIAGKDGLFVTVPTKQQEFNDPAYLECVVFAILGNTDHPVIPAPKTSGKSCPSAHCGYAKKGFVESCKVTAVPLLMAGVPALGVLFALLYTLERVNECSLYLYY</sequence>
<accession>A0A4U5MUK4</accession>
<keyword evidence="1" id="KW-0472">Membrane</keyword>
<evidence type="ECO:0000256" key="1">
    <source>
        <dbReference type="SAM" id="Phobius"/>
    </source>
</evidence>
<keyword evidence="1" id="KW-1133">Transmembrane helix</keyword>
<evidence type="ECO:0000313" key="2">
    <source>
        <dbReference type="EMBL" id="TKR73486.1"/>
    </source>
</evidence>
<keyword evidence="3" id="KW-1185">Reference proteome</keyword>
<reference evidence="2 3" key="1">
    <citation type="journal article" date="2015" name="Genome Biol.">
        <title>Comparative genomics of Steinernema reveals deeply conserved gene regulatory networks.</title>
        <authorList>
            <person name="Dillman A.R."/>
            <person name="Macchietto M."/>
            <person name="Porter C.F."/>
            <person name="Rogers A."/>
            <person name="Williams B."/>
            <person name="Antoshechkin I."/>
            <person name="Lee M.M."/>
            <person name="Goodwin Z."/>
            <person name="Lu X."/>
            <person name="Lewis E.E."/>
            <person name="Goodrich-Blair H."/>
            <person name="Stock S.P."/>
            <person name="Adams B.J."/>
            <person name="Sternberg P.W."/>
            <person name="Mortazavi A."/>
        </authorList>
    </citation>
    <scope>NUCLEOTIDE SEQUENCE [LARGE SCALE GENOMIC DNA]</scope>
    <source>
        <strain evidence="2 3">ALL</strain>
    </source>
</reference>
<feature type="transmembrane region" description="Helical" evidence="1">
    <location>
        <begin position="163"/>
        <end position="184"/>
    </location>
</feature>
<feature type="transmembrane region" description="Helical" evidence="1">
    <location>
        <begin position="196"/>
        <end position="217"/>
    </location>
</feature>
<protein>
    <submittedName>
        <fullName evidence="2">Uncharacterized protein</fullName>
    </submittedName>
</protein>
<reference evidence="2 3" key="2">
    <citation type="journal article" date="2019" name="G3 (Bethesda)">
        <title>Hybrid Assembly of the Genome of the Entomopathogenic Nematode Steinernema carpocapsae Identifies the X-Chromosome.</title>
        <authorList>
            <person name="Serra L."/>
            <person name="Macchietto M."/>
            <person name="Macias-Munoz A."/>
            <person name="McGill C.J."/>
            <person name="Rodriguez I.M."/>
            <person name="Rodriguez B."/>
            <person name="Murad R."/>
            <person name="Mortazavi A."/>
        </authorList>
    </citation>
    <scope>NUCLEOTIDE SEQUENCE [LARGE SCALE GENOMIC DNA]</scope>
    <source>
        <strain evidence="2 3">ALL</strain>
    </source>
</reference>
<dbReference type="AlphaFoldDB" id="A0A4U5MUK4"/>
<comment type="caution">
    <text evidence="2">The sequence shown here is derived from an EMBL/GenBank/DDBJ whole genome shotgun (WGS) entry which is preliminary data.</text>
</comment>
<evidence type="ECO:0000313" key="3">
    <source>
        <dbReference type="Proteomes" id="UP000298663"/>
    </source>
</evidence>
<gene>
    <name evidence="2" type="ORF">L596_020791</name>
</gene>
<keyword evidence="1" id="KW-0812">Transmembrane</keyword>
<organism evidence="2 3">
    <name type="scientific">Steinernema carpocapsae</name>
    <name type="common">Entomopathogenic nematode</name>
    <dbReference type="NCBI Taxonomy" id="34508"/>
    <lineage>
        <taxon>Eukaryota</taxon>
        <taxon>Metazoa</taxon>
        <taxon>Ecdysozoa</taxon>
        <taxon>Nematoda</taxon>
        <taxon>Chromadorea</taxon>
        <taxon>Rhabditida</taxon>
        <taxon>Tylenchina</taxon>
        <taxon>Panagrolaimomorpha</taxon>
        <taxon>Strongyloidoidea</taxon>
        <taxon>Steinernematidae</taxon>
        <taxon>Steinernema</taxon>
    </lineage>
</organism>
<proteinExistence type="predicted"/>
<name>A0A4U5MUK4_STECR</name>
<feature type="transmembrane region" description="Helical" evidence="1">
    <location>
        <begin position="302"/>
        <end position="323"/>
    </location>
</feature>